<reference evidence="3 4" key="1">
    <citation type="journal article" date="2015" name="Genome Announc.">
        <title>Draft Genome Sequence of Cyanobacterium Hassallia byssoidea Strain VB512170, Isolated from Monuments in India.</title>
        <authorList>
            <person name="Singh D."/>
            <person name="Chandrababunaidu M.M."/>
            <person name="Panda A."/>
            <person name="Sen D."/>
            <person name="Bhattacharyya S."/>
            <person name="Adhikary S.P."/>
            <person name="Tripathy S."/>
        </authorList>
    </citation>
    <scope>NUCLEOTIDE SEQUENCE [LARGE SCALE GENOMIC DNA]</scope>
    <source>
        <strain evidence="3 4">VB512170</strain>
    </source>
</reference>
<evidence type="ECO:0000313" key="4">
    <source>
        <dbReference type="Proteomes" id="UP000031549"/>
    </source>
</evidence>
<name>A0A846H6P7_9CYAN</name>
<feature type="region of interest" description="Disordered" evidence="2">
    <location>
        <begin position="1"/>
        <end position="39"/>
    </location>
</feature>
<keyword evidence="4" id="KW-1185">Reference proteome</keyword>
<dbReference type="AlphaFoldDB" id="A0A846H6P7"/>
<evidence type="ECO:0000256" key="2">
    <source>
        <dbReference type="SAM" id="MobiDB-lite"/>
    </source>
</evidence>
<keyword evidence="1" id="KW-0175">Coiled coil</keyword>
<dbReference type="EMBL" id="JTCM02000017">
    <property type="protein sequence ID" value="NEU73056.1"/>
    <property type="molecule type" value="Genomic_DNA"/>
</dbReference>
<protein>
    <submittedName>
        <fullName evidence="3">Uncharacterized protein</fullName>
    </submittedName>
</protein>
<feature type="coiled-coil region" evidence="1">
    <location>
        <begin position="149"/>
        <end position="207"/>
    </location>
</feature>
<evidence type="ECO:0000313" key="3">
    <source>
        <dbReference type="EMBL" id="NEU73056.1"/>
    </source>
</evidence>
<accession>A0A846H6P7</accession>
<dbReference type="Proteomes" id="UP000031549">
    <property type="component" value="Unassembled WGS sequence"/>
</dbReference>
<proteinExistence type="predicted"/>
<comment type="caution">
    <text evidence="3">The sequence shown here is derived from an EMBL/GenBank/DDBJ whole genome shotgun (WGS) entry which is preliminary data.</text>
</comment>
<dbReference type="RefSeq" id="WP_039748032.1">
    <property type="nucleotide sequence ID" value="NZ_JTCM02000017.1"/>
</dbReference>
<feature type="compositionally biased region" description="Polar residues" evidence="2">
    <location>
        <begin position="22"/>
        <end position="35"/>
    </location>
</feature>
<gene>
    <name evidence="3" type="ORF">PI95_010910</name>
</gene>
<sequence>MASKTDKKSAAHDEDSTKKTSQKNAADTTNDNGDSQELDSLISTLEGDLSALDNDAAFSLLDHWYDALHKASEPEIKEIATNLKELKKLLKSGKATGHEIGEIISEIGEQTAEVSSDAPKGLKTPIKKLGTQLRKVGTSLGKAEDKEHIEQIESLVETLEGDLTSIDSETAVGAIDEWYNLLHKSDNDNYKEIANELKKLKQLLKRSNPKAADIGEVLSKLGEQTQEAGKEAPRGIKGPVQRLGKLLSKAGKSFE</sequence>
<evidence type="ECO:0000256" key="1">
    <source>
        <dbReference type="SAM" id="Coils"/>
    </source>
</evidence>
<organism evidence="3 4">
    <name type="scientific">Hassallia byssoidea VB512170</name>
    <dbReference type="NCBI Taxonomy" id="1304833"/>
    <lineage>
        <taxon>Bacteria</taxon>
        <taxon>Bacillati</taxon>
        <taxon>Cyanobacteriota</taxon>
        <taxon>Cyanophyceae</taxon>
        <taxon>Nostocales</taxon>
        <taxon>Tolypothrichaceae</taxon>
        <taxon>Hassallia</taxon>
    </lineage>
</organism>
<feature type="compositionally biased region" description="Basic and acidic residues" evidence="2">
    <location>
        <begin position="1"/>
        <end position="18"/>
    </location>
</feature>